<dbReference type="EMBL" id="CP014691">
    <property type="protein sequence ID" value="AQS88634.1"/>
    <property type="molecule type" value="Genomic_DNA"/>
</dbReference>
<dbReference type="Proteomes" id="UP000188604">
    <property type="component" value="Chromosome"/>
</dbReference>
<evidence type="ECO:0000313" key="2">
    <source>
        <dbReference type="Proteomes" id="UP000188604"/>
    </source>
</evidence>
<organism evidence="1 2">
    <name type="scientific">Neoasaia chiangmaiensis</name>
    <dbReference type="NCBI Taxonomy" id="320497"/>
    <lineage>
        <taxon>Bacteria</taxon>
        <taxon>Pseudomonadati</taxon>
        <taxon>Pseudomonadota</taxon>
        <taxon>Alphaproteobacteria</taxon>
        <taxon>Acetobacterales</taxon>
        <taxon>Acetobacteraceae</taxon>
        <taxon>Neoasaia</taxon>
    </lineage>
</organism>
<evidence type="ECO:0000313" key="1">
    <source>
        <dbReference type="EMBL" id="AQS88634.1"/>
    </source>
</evidence>
<name>A0A1U9KRX1_9PROT</name>
<proteinExistence type="predicted"/>
<gene>
    <name evidence="1" type="ORF">A0U93_12635</name>
</gene>
<dbReference type="STRING" id="320497.A0U93_12635"/>
<accession>A0A1U9KRX1</accession>
<dbReference type="RefSeq" id="WP_147150991.1">
    <property type="nucleotide sequence ID" value="NZ_BJXS01000006.1"/>
</dbReference>
<protein>
    <submittedName>
        <fullName evidence="1">Uncharacterized protein</fullName>
    </submittedName>
</protein>
<dbReference type="AlphaFoldDB" id="A0A1U9KRX1"/>
<sequence>MDQQNEATATSSDPADRLESALNRIAYALDRRAAETEQPDLQTLAANIDALRARVRDALAADESTAEED</sequence>
<reference evidence="1 2" key="1">
    <citation type="submission" date="2016-03" db="EMBL/GenBank/DDBJ databases">
        <title>Acetic acid bacteria sequencing.</title>
        <authorList>
            <person name="Brandt J."/>
            <person name="Jakob F."/>
            <person name="Vogel R.F."/>
        </authorList>
    </citation>
    <scope>NUCLEOTIDE SEQUENCE [LARGE SCALE GENOMIC DNA]</scope>
    <source>
        <strain evidence="1 2">NBRC 101099</strain>
    </source>
</reference>
<dbReference type="OrthoDB" id="7222758at2"/>
<dbReference type="KEGG" id="nch:A0U93_12635"/>
<keyword evidence="2" id="KW-1185">Reference proteome</keyword>